<feature type="region of interest" description="Disordered" evidence="1">
    <location>
        <begin position="1"/>
        <end position="41"/>
    </location>
</feature>
<accession>C4J437</accession>
<dbReference type="EMBL" id="BT085584">
    <property type="protein sequence ID" value="ACR35937.1"/>
    <property type="molecule type" value="mRNA"/>
</dbReference>
<evidence type="ECO:0000256" key="1">
    <source>
        <dbReference type="SAM" id="MobiDB-lite"/>
    </source>
</evidence>
<reference evidence="2" key="1">
    <citation type="journal article" date="2009" name="PLoS Genet.">
        <title>Sequencing, mapping, and analysis of 27,455 maize full-length cDNAs.</title>
        <authorList>
            <person name="Soderlund C."/>
            <person name="Descour A."/>
            <person name="Kudrna D."/>
            <person name="Bomhoff M."/>
            <person name="Boyd L."/>
            <person name="Currie J."/>
            <person name="Angelova A."/>
            <person name="Collura K."/>
            <person name="Wissotski M."/>
            <person name="Ashley E."/>
            <person name="Morrow D."/>
            <person name="Fernandes J."/>
            <person name="Walbot V."/>
            <person name="Yu Y."/>
        </authorList>
    </citation>
    <scope>NUCLEOTIDE SEQUENCE</scope>
    <source>
        <strain evidence="2">B73</strain>
    </source>
</reference>
<proteinExistence type="evidence at transcript level"/>
<protein>
    <submittedName>
        <fullName evidence="2">Uncharacterized protein</fullName>
    </submittedName>
</protein>
<reference evidence="2" key="2">
    <citation type="submission" date="2012-06" db="EMBL/GenBank/DDBJ databases">
        <authorList>
            <person name="Yu Y."/>
            <person name="Currie J."/>
            <person name="Lomeli R."/>
            <person name="Angelova A."/>
            <person name="Collura K."/>
            <person name="Wissotski M."/>
            <person name="Campos D."/>
            <person name="Kudrna D."/>
            <person name="Golser W."/>
            <person name="Ashely E."/>
            <person name="Descour A."/>
            <person name="Fernandes J."/>
            <person name="Soderlund C."/>
            <person name="Walbot V."/>
        </authorList>
    </citation>
    <scope>NUCLEOTIDE SEQUENCE</scope>
    <source>
        <strain evidence="2">B73</strain>
    </source>
</reference>
<evidence type="ECO:0000313" key="2">
    <source>
        <dbReference type="EMBL" id="ACR35937.1"/>
    </source>
</evidence>
<organism evidence="2">
    <name type="scientific">Zea mays</name>
    <name type="common">Maize</name>
    <dbReference type="NCBI Taxonomy" id="4577"/>
    <lineage>
        <taxon>Eukaryota</taxon>
        <taxon>Viridiplantae</taxon>
        <taxon>Streptophyta</taxon>
        <taxon>Embryophyta</taxon>
        <taxon>Tracheophyta</taxon>
        <taxon>Spermatophyta</taxon>
        <taxon>Magnoliopsida</taxon>
        <taxon>Liliopsida</taxon>
        <taxon>Poales</taxon>
        <taxon>Poaceae</taxon>
        <taxon>PACMAD clade</taxon>
        <taxon>Panicoideae</taxon>
        <taxon>Andropogonodae</taxon>
        <taxon>Andropogoneae</taxon>
        <taxon>Tripsacinae</taxon>
        <taxon>Zea</taxon>
    </lineage>
</organism>
<name>C4J437_MAIZE</name>
<dbReference type="AlphaFoldDB" id="C4J437"/>
<sequence>MSTRPPPAVPLYSGEVGPRAHQPRRGRLDARAPADPIHTGRPKAFRVRARAALCSAPVLPIDRVVSGGCGGERGRLLPWP</sequence>